<evidence type="ECO:0000256" key="7">
    <source>
        <dbReference type="ARBA" id="ARBA00022490"/>
    </source>
</evidence>
<reference evidence="16" key="2">
    <citation type="submission" date="2025-09" db="UniProtKB">
        <authorList>
            <consortium name="Ensembl"/>
        </authorList>
    </citation>
    <scope>IDENTIFICATION</scope>
</reference>
<evidence type="ECO:0000313" key="17">
    <source>
        <dbReference type="Proteomes" id="UP000264820"/>
    </source>
</evidence>
<dbReference type="PANTHER" id="PTHR21345:SF8">
    <property type="entry name" value="PROTEIN SPIRE HOMOLOG 1"/>
    <property type="match status" value="1"/>
</dbReference>
<keyword evidence="6" id="KW-1003">Cell membrane</keyword>
<proteinExistence type="inferred from homology"/>
<dbReference type="InterPro" id="IPR029901">
    <property type="entry name" value="Spire"/>
</dbReference>
<dbReference type="GO" id="GO:0040038">
    <property type="term" value="P:polar body extrusion after meiotic divisions"/>
    <property type="evidence" value="ECO:0007669"/>
    <property type="project" value="TreeGrafter"/>
</dbReference>
<comment type="subcellular location">
    <subcellularLocation>
        <location evidence="3">Cell membrane</location>
        <topology evidence="3">Peripheral membrane protein</topology>
        <orientation evidence="3">Cytoplasmic side</orientation>
    </subcellularLocation>
    <subcellularLocation>
        <location evidence="2">Cytoplasm</location>
        <location evidence="2">Cytoskeleton</location>
    </subcellularLocation>
    <subcellularLocation>
        <location evidence="1">Cytoplasmic vesicle membrane</location>
        <topology evidence="1">Peripheral membrane protein</topology>
        <orientation evidence="1">Cytoplasmic side</orientation>
    </subcellularLocation>
</comment>
<evidence type="ECO:0000256" key="1">
    <source>
        <dbReference type="ARBA" id="ARBA00004180"/>
    </source>
</evidence>
<dbReference type="GO" id="GO:0030041">
    <property type="term" value="P:actin filament polymerization"/>
    <property type="evidence" value="ECO:0007669"/>
    <property type="project" value="TreeGrafter"/>
</dbReference>
<organism evidence="16 17">
    <name type="scientific">Hippocampus comes</name>
    <name type="common">Tiger tail seahorse</name>
    <dbReference type="NCBI Taxonomy" id="109280"/>
    <lineage>
        <taxon>Eukaryota</taxon>
        <taxon>Metazoa</taxon>
        <taxon>Chordata</taxon>
        <taxon>Craniata</taxon>
        <taxon>Vertebrata</taxon>
        <taxon>Euteleostomi</taxon>
        <taxon>Actinopterygii</taxon>
        <taxon>Neopterygii</taxon>
        <taxon>Teleostei</taxon>
        <taxon>Neoteleostei</taxon>
        <taxon>Acanthomorphata</taxon>
        <taxon>Syngnathiaria</taxon>
        <taxon>Syngnathiformes</taxon>
        <taxon>Syngnathoidei</taxon>
        <taxon>Syngnathidae</taxon>
        <taxon>Hippocampus</taxon>
    </lineage>
</organism>
<evidence type="ECO:0000256" key="12">
    <source>
        <dbReference type="ARBA" id="ARBA00023212"/>
    </source>
</evidence>
<evidence type="ECO:0000256" key="9">
    <source>
        <dbReference type="ARBA" id="ARBA00022927"/>
    </source>
</evidence>
<feature type="region of interest" description="Disordered" evidence="14">
    <location>
        <begin position="1"/>
        <end position="27"/>
    </location>
</feature>
<evidence type="ECO:0000256" key="10">
    <source>
        <dbReference type="ARBA" id="ARBA00023136"/>
    </source>
</evidence>
<dbReference type="Proteomes" id="UP000264820">
    <property type="component" value="Unplaced"/>
</dbReference>
<evidence type="ECO:0000259" key="15">
    <source>
        <dbReference type="PROSITE" id="PS51377"/>
    </source>
</evidence>
<evidence type="ECO:0000256" key="14">
    <source>
        <dbReference type="SAM" id="MobiDB-lite"/>
    </source>
</evidence>
<accession>A0A3Q2YD99</accession>
<evidence type="ECO:0000256" key="13">
    <source>
        <dbReference type="ARBA" id="ARBA00023329"/>
    </source>
</evidence>
<evidence type="ECO:0000256" key="5">
    <source>
        <dbReference type="ARBA" id="ARBA00022448"/>
    </source>
</evidence>
<evidence type="ECO:0000256" key="4">
    <source>
        <dbReference type="ARBA" id="ARBA00010956"/>
    </source>
</evidence>
<dbReference type="GO" id="GO:0045010">
    <property type="term" value="P:actin nucleation"/>
    <property type="evidence" value="ECO:0007669"/>
    <property type="project" value="InterPro"/>
</dbReference>
<dbReference type="PROSITE" id="PS51377">
    <property type="entry name" value="KIND"/>
    <property type="match status" value="1"/>
</dbReference>
<evidence type="ECO:0000256" key="3">
    <source>
        <dbReference type="ARBA" id="ARBA00004413"/>
    </source>
</evidence>
<dbReference type="GO" id="GO:0030659">
    <property type="term" value="C:cytoplasmic vesicle membrane"/>
    <property type="evidence" value="ECO:0007669"/>
    <property type="project" value="UniProtKB-SubCell"/>
</dbReference>
<keyword evidence="17" id="KW-1185">Reference proteome</keyword>
<keyword evidence="13" id="KW-0968">Cytoplasmic vesicle</keyword>
<keyword evidence="11" id="KW-0009">Actin-binding</keyword>
<name>A0A3Q2YD99_HIPCM</name>
<evidence type="ECO:0000256" key="11">
    <source>
        <dbReference type="ARBA" id="ARBA00023203"/>
    </source>
</evidence>
<evidence type="ECO:0000313" key="16">
    <source>
        <dbReference type="Ensembl" id="ENSHCOP00000011276.1"/>
    </source>
</evidence>
<dbReference type="Gene3D" id="1.10.510.10">
    <property type="entry name" value="Transferase(Phosphotransferase) domain 1"/>
    <property type="match status" value="1"/>
</dbReference>
<keyword evidence="9" id="KW-0653">Protein transport</keyword>
<dbReference type="GO" id="GO:0005886">
    <property type="term" value="C:plasma membrane"/>
    <property type="evidence" value="ECO:0007669"/>
    <property type="project" value="UniProtKB-SubCell"/>
</dbReference>
<dbReference type="GO" id="GO:0005938">
    <property type="term" value="C:cell cortex"/>
    <property type="evidence" value="ECO:0007669"/>
    <property type="project" value="TreeGrafter"/>
</dbReference>
<dbReference type="GO" id="GO:0008017">
    <property type="term" value="F:microtubule binding"/>
    <property type="evidence" value="ECO:0007669"/>
    <property type="project" value="TreeGrafter"/>
</dbReference>
<keyword evidence="10" id="KW-0472">Membrane</keyword>
<dbReference type="GO" id="GO:0015031">
    <property type="term" value="P:protein transport"/>
    <property type="evidence" value="ECO:0007669"/>
    <property type="project" value="UniProtKB-KW"/>
</dbReference>
<evidence type="ECO:0000256" key="6">
    <source>
        <dbReference type="ARBA" id="ARBA00022475"/>
    </source>
</evidence>
<dbReference type="GO" id="GO:0036089">
    <property type="term" value="P:cleavage furrow formation"/>
    <property type="evidence" value="ECO:0007669"/>
    <property type="project" value="TreeGrafter"/>
</dbReference>
<dbReference type="GeneTree" id="ENSGT00990000204549"/>
<dbReference type="Ensembl" id="ENSHCOT00000017944.1">
    <property type="protein sequence ID" value="ENSHCOP00000011276.1"/>
    <property type="gene ID" value="ENSHCOG00000014059.1"/>
</dbReference>
<dbReference type="InterPro" id="IPR011019">
    <property type="entry name" value="KIND_dom"/>
</dbReference>
<sequence>FSRTPSCDSLDGPQHHAAMTSTEDPRSDELSLEEILGLYSQPINEEQAWAVCYQCCVTLLKEQRRRRCSEAAATGRISGPGDVQIGKDGSVRLHKQSCEGTHLILTQSACSSGQYYSYTRGVVKSPEKIQFSHIVIDTPIALA</sequence>
<protein>
    <recommendedName>
        <fullName evidence="15">KIND domain-containing protein</fullName>
    </recommendedName>
</protein>
<dbReference type="GO" id="GO:0051639">
    <property type="term" value="P:actin filament network formation"/>
    <property type="evidence" value="ECO:0007669"/>
    <property type="project" value="TreeGrafter"/>
</dbReference>
<dbReference type="PANTHER" id="PTHR21345">
    <property type="entry name" value="SPIRE"/>
    <property type="match status" value="1"/>
</dbReference>
<evidence type="ECO:0000256" key="8">
    <source>
        <dbReference type="ARBA" id="ARBA00022737"/>
    </source>
</evidence>
<keyword evidence="8" id="KW-0677">Repeat</keyword>
<dbReference type="GO" id="GO:0005856">
    <property type="term" value="C:cytoskeleton"/>
    <property type="evidence" value="ECO:0007669"/>
    <property type="project" value="UniProtKB-SubCell"/>
</dbReference>
<dbReference type="AlphaFoldDB" id="A0A3Q2YD99"/>
<dbReference type="GO" id="GO:0051295">
    <property type="term" value="P:establishment of meiotic spindle localization"/>
    <property type="evidence" value="ECO:0007669"/>
    <property type="project" value="TreeGrafter"/>
</dbReference>
<feature type="domain" description="KIND" evidence="15">
    <location>
        <begin position="30"/>
        <end position="143"/>
    </location>
</feature>
<reference evidence="16" key="1">
    <citation type="submission" date="2025-08" db="UniProtKB">
        <authorList>
            <consortium name="Ensembl"/>
        </authorList>
    </citation>
    <scope>IDENTIFICATION</scope>
</reference>
<dbReference type="GO" id="GO:0003779">
    <property type="term" value="F:actin binding"/>
    <property type="evidence" value="ECO:0007669"/>
    <property type="project" value="UniProtKB-KW"/>
</dbReference>
<keyword evidence="7" id="KW-0963">Cytoplasm</keyword>
<keyword evidence="5" id="KW-0813">Transport</keyword>
<dbReference type="GO" id="GO:0048193">
    <property type="term" value="P:Golgi vesicle transport"/>
    <property type="evidence" value="ECO:0007669"/>
    <property type="project" value="TreeGrafter"/>
</dbReference>
<dbReference type="STRING" id="109280.ENSHCOP00000011276"/>
<keyword evidence="12" id="KW-0206">Cytoskeleton</keyword>
<evidence type="ECO:0000256" key="2">
    <source>
        <dbReference type="ARBA" id="ARBA00004245"/>
    </source>
</evidence>
<comment type="similarity">
    <text evidence="4">Belongs to the spire family.</text>
</comment>
<dbReference type="Pfam" id="PF16474">
    <property type="entry name" value="KIND"/>
    <property type="match status" value="1"/>
</dbReference>